<organism evidence="1">
    <name type="scientific">hydrothermal vent metagenome</name>
    <dbReference type="NCBI Taxonomy" id="652676"/>
    <lineage>
        <taxon>unclassified sequences</taxon>
        <taxon>metagenomes</taxon>
        <taxon>ecological metagenomes</taxon>
    </lineage>
</organism>
<reference evidence="1" key="1">
    <citation type="submission" date="2018-06" db="EMBL/GenBank/DDBJ databases">
        <authorList>
            <person name="Zhirakovskaya E."/>
        </authorList>
    </citation>
    <scope>NUCLEOTIDE SEQUENCE</scope>
</reference>
<accession>A0A3B0XU55</accession>
<evidence type="ECO:0000313" key="1">
    <source>
        <dbReference type="EMBL" id="VAW67683.1"/>
    </source>
</evidence>
<name>A0A3B0XU55_9ZZZZ</name>
<gene>
    <name evidence="1" type="ORF">MNBD_GAMMA09-36</name>
</gene>
<proteinExistence type="predicted"/>
<dbReference type="AlphaFoldDB" id="A0A3B0XU55"/>
<protein>
    <submittedName>
        <fullName evidence="1">Uncharacterized protein</fullName>
    </submittedName>
</protein>
<sequence length="66" mass="7571">MKANEIDKANNPLIKLALPALQRAAKNARTQAVLHNTKLIIWRGNHLVKLSPDEIREQEAEYRVEK</sequence>
<dbReference type="EMBL" id="UOFI01000105">
    <property type="protein sequence ID" value="VAW67683.1"/>
    <property type="molecule type" value="Genomic_DNA"/>
</dbReference>